<name>A0ACC6TMT0_9CREN</name>
<evidence type="ECO:0000313" key="1">
    <source>
        <dbReference type="EMBL" id="MEW9491036.1"/>
    </source>
</evidence>
<proteinExistence type="predicted"/>
<accession>A0ACC6TMT0</accession>
<keyword evidence="1" id="KW-0328">Glycosyltransferase</keyword>
<dbReference type="EMBL" id="JZWS03000002">
    <property type="protein sequence ID" value="MEW9491036.1"/>
    <property type="molecule type" value="Genomic_DNA"/>
</dbReference>
<comment type="caution">
    <text evidence="1">The sequence shown here is derived from an EMBL/GenBank/DDBJ whole genome shotgun (WGS) entry which is preliminary data.</text>
</comment>
<organism evidence="1 2">
    <name type="scientific">Candidatus Aramenus sulfurataquae</name>
    <dbReference type="NCBI Taxonomy" id="1326980"/>
    <lineage>
        <taxon>Archaea</taxon>
        <taxon>Thermoproteota</taxon>
        <taxon>Thermoprotei</taxon>
        <taxon>Sulfolobales</taxon>
        <taxon>Sulfolobaceae</taxon>
        <taxon>Candidatus Aramenus</taxon>
    </lineage>
</organism>
<dbReference type="EC" id="2.4.-.-" evidence="1"/>
<gene>
    <name evidence="1" type="ORF">TQ35_0002395</name>
</gene>
<sequence>MVEILIPVGPKDRVDWVERAISSAVKQGRVIIYDNSEREDLSALIDKYNVKHVKAPRLKKVNMAKLRNEMLKYASDRFVVFLDSDVVLPEKGAEKMESSLKKGLAFTWMHYAYSEEEINVPLSPGEENPNLGCAALDLDALRKVGMFDEKYERDEDVWVYSKLKKVGFRVGPTEGRCLHLNKVHSREDLASSLEEAKRNFWRSKYDMMLVLDGLTDVTFLTGYGYYGMYYVLGIAGAFFYPVLLGYVPLVALGIRYYRGARKFLYNLIPGLALAISLPYGLVYAYLKGRRRKESG</sequence>
<keyword evidence="1" id="KW-0808">Transferase</keyword>
<dbReference type="Proteomes" id="UP000053480">
    <property type="component" value="Unassembled WGS sequence"/>
</dbReference>
<protein>
    <submittedName>
        <fullName evidence="1">Glycosyltransferase family A protein</fullName>
        <ecNumber evidence="1">2.4.-.-</ecNumber>
    </submittedName>
</protein>
<reference evidence="1" key="1">
    <citation type="submission" date="2024-07" db="EMBL/GenBank/DDBJ databases">
        <title>Metagenome and Metagenome-Assembled Genomes of Archaea from a hot spring from the geothermal field of Los Azufres, Mexico.</title>
        <authorList>
            <person name="Marin-Paredes R."/>
            <person name="Martinez-Romero E."/>
            <person name="Servin-Garciduenas L.E."/>
        </authorList>
    </citation>
    <scope>NUCLEOTIDE SEQUENCE</scope>
    <source>
        <strain evidence="1">AZ1-454</strain>
    </source>
</reference>
<evidence type="ECO:0000313" key="2">
    <source>
        <dbReference type="Proteomes" id="UP000053480"/>
    </source>
</evidence>